<accession>A0A4P2QKI6</accession>
<evidence type="ECO:0000313" key="1">
    <source>
        <dbReference type="EMBL" id="AUX29963.1"/>
    </source>
</evidence>
<proteinExistence type="predicted"/>
<dbReference type="Proteomes" id="UP000295497">
    <property type="component" value="Chromosome"/>
</dbReference>
<reference evidence="1 2" key="1">
    <citation type="submission" date="2015-09" db="EMBL/GenBank/DDBJ databases">
        <title>Sorangium comparison.</title>
        <authorList>
            <person name="Zaburannyi N."/>
            <person name="Bunk B."/>
            <person name="Overmann J."/>
            <person name="Mueller R."/>
        </authorList>
    </citation>
    <scope>NUCLEOTIDE SEQUENCE [LARGE SCALE GENOMIC DNA]</scope>
    <source>
        <strain evidence="1 2">So ce836</strain>
    </source>
</reference>
<evidence type="ECO:0000313" key="2">
    <source>
        <dbReference type="Proteomes" id="UP000295497"/>
    </source>
</evidence>
<dbReference type="EMBL" id="CP012672">
    <property type="protein sequence ID" value="AUX29963.1"/>
    <property type="molecule type" value="Genomic_DNA"/>
</dbReference>
<sequence length="66" mass="7556">MQCMHCRGEMKRSHAPFSVDRSGYHVRWDAVPAWVCEQCGEPYFESAEVARIQRALAALERETEAA</sequence>
<protein>
    <submittedName>
        <fullName evidence="1">XRE family transcriptional regulator</fullName>
    </submittedName>
</protein>
<dbReference type="AlphaFoldDB" id="A0A4P2QKI6"/>
<dbReference type="InterPro" id="IPR022453">
    <property type="entry name" value="Znf_MqsA-type"/>
</dbReference>
<organism evidence="1 2">
    <name type="scientific">Sorangium cellulosum</name>
    <name type="common">Polyangium cellulosum</name>
    <dbReference type="NCBI Taxonomy" id="56"/>
    <lineage>
        <taxon>Bacteria</taxon>
        <taxon>Pseudomonadati</taxon>
        <taxon>Myxococcota</taxon>
        <taxon>Polyangia</taxon>
        <taxon>Polyangiales</taxon>
        <taxon>Polyangiaceae</taxon>
        <taxon>Sorangium</taxon>
    </lineage>
</organism>
<name>A0A4P2QKI6_SORCE</name>
<dbReference type="NCBIfam" id="TIGR03831">
    <property type="entry name" value="YgiT_finger"/>
    <property type="match status" value="1"/>
</dbReference>
<gene>
    <name evidence="1" type="ORF">SOCE836_020580</name>
</gene>
<dbReference type="Gene3D" id="3.10.20.860">
    <property type="match status" value="1"/>
</dbReference>